<dbReference type="OrthoDB" id="8404831at2"/>
<feature type="region of interest" description="Disordered" evidence="1">
    <location>
        <begin position="120"/>
        <end position="166"/>
    </location>
</feature>
<keyword evidence="3" id="KW-1185">Reference proteome</keyword>
<sequence length="518" mass="55009">MEKSIARVAEVVGQFLGIARGDLEPADAYVTRLAVAINALPEAERLKLQAFVARTYAKLQLNVLIAAMSNSSGKEAITVAIALEISQEAQGDRQTQTIISSYRQAGGDPAREQSAYRPPVLPVTTASSPPASVSASTNQLPGTAGSALPPRSPEDRTRAAGAEKTTASTAISVVGDVDIEPSGSQTKAPSRLVTISTERATQPASRGDSEQTSMEGRISPPAIRDSASSPNWKDRLAAFLGARQAIEPQDAQIKGSGIGLERDAAAASRENTPKAQSERAGNGVYSVAPLPPALAPPFATPDQNQSDLISSLFRLAQQTDAQTREADATTGREAETKMPQNPEPATNRGQDAKETDTPRPGVARLELADAKGQDANASPLLSTLTGDAPATVPIAREAVPFAMFHYLAHDEPEDQNGLHEDEEGHDEREDEGEDDLSGEEAEGDATDEQTSQNDELLSPEHGEQGESDLLEQPSEPTEKYPKPRAQRLQEAQQVGPSHRELSAADPMHQMYLRMSGGI</sequence>
<proteinExistence type="predicted"/>
<evidence type="ECO:0000313" key="3">
    <source>
        <dbReference type="Proteomes" id="UP000308828"/>
    </source>
</evidence>
<organism evidence="2 3">
    <name type="scientific">Peteryoungia ipomoeae</name>
    <dbReference type="NCBI Taxonomy" id="1210932"/>
    <lineage>
        <taxon>Bacteria</taxon>
        <taxon>Pseudomonadati</taxon>
        <taxon>Pseudomonadota</taxon>
        <taxon>Alphaproteobacteria</taxon>
        <taxon>Hyphomicrobiales</taxon>
        <taxon>Rhizobiaceae</taxon>
        <taxon>Peteryoungia</taxon>
    </lineage>
</organism>
<reference evidence="2 3" key="1">
    <citation type="submission" date="2019-04" db="EMBL/GenBank/DDBJ databases">
        <title>Genome sequence of strain shin9-1.</title>
        <authorList>
            <person name="Gao J."/>
            <person name="Sun J."/>
        </authorList>
    </citation>
    <scope>NUCLEOTIDE SEQUENCE [LARGE SCALE GENOMIC DNA]</scope>
    <source>
        <strain evidence="3">shin9-1</strain>
    </source>
</reference>
<dbReference type="RefSeq" id="WP_136598231.1">
    <property type="nucleotide sequence ID" value="NZ_STGV01000002.1"/>
</dbReference>
<feature type="compositionally biased region" description="Polar residues" evidence="1">
    <location>
        <begin position="198"/>
        <end position="214"/>
    </location>
</feature>
<feature type="compositionally biased region" description="Low complexity" evidence="1">
    <location>
        <begin position="122"/>
        <end position="137"/>
    </location>
</feature>
<feature type="region of interest" description="Disordered" evidence="1">
    <location>
        <begin position="413"/>
        <end position="508"/>
    </location>
</feature>
<name>A0A4S8P262_9HYPH</name>
<evidence type="ECO:0000313" key="2">
    <source>
        <dbReference type="EMBL" id="THV24140.1"/>
    </source>
</evidence>
<protein>
    <submittedName>
        <fullName evidence="2">Uncharacterized protein</fullName>
    </submittedName>
</protein>
<dbReference type="Proteomes" id="UP000308828">
    <property type="component" value="Unassembled WGS sequence"/>
</dbReference>
<accession>A0A4S8P262</accession>
<feature type="region of interest" description="Disordered" evidence="1">
    <location>
        <begin position="262"/>
        <end position="284"/>
    </location>
</feature>
<feature type="region of interest" description="Disordered" evidence="1">
    <location>
        <begin position="318"/>
        <end position="359"/>
    </location>
</feature>
<comment type="caution">
    <text evidence="2">The sequence shown here is derived from an EMBL/GenBank/DDBJ whole genome shotgun (WGS) entry which is preliminary data.</text>
</comment>
<feature type="compositionally biased region" description="Acidic residues" evidence="1">
    <location>
        <begin position="420"/>
        <end position="447"/>
    </location>
</feature>
<feature type="compositionally biased region" description="Basic and acidic residues" evidence="1">
    <location>
        <begin position="322"/>
        <end position="336"/>
    </location>
</feature>
<feature type="region of interest" description="Disordered" evidence="1">
    <location>
        <begin position="198"/>
        <end position="229"/>
    </location>
</feature>
<gene>
    <name evidence="2" type="ORF">FAA97_09250</name>
</gene>
<dbReference type="EMBL" id="STGV01000002">
    <property type="protein sequence ID" value="THV24140.1"/>
    <property type="molecule type" value="Genomic_DNA"/>
</dbReference>
<evidence type="ECO:0000256" key="1">
    <source>
        <dbReference type="SAM" id="MobiDB-lite"/>
    </source>
</evidence>
<dbReference type="AlphaFoldDB" id="A0A4S8P262"/>